<dbReference type="Gene3D" id="3.10.450.50">
    <property type="match status" value="1"/>
</dbReference>
<dbReference type="SUPFAM" id="SSF54427">
    <property type="entry name" value="NTF2-like"/>
    <property type="match status" value="1"/>
</dbReference>
<evidence type="ECO:0000313" key="1">
    <source>
        <dbReference type="EMBL" id="PAU77186.1"/>
    </source>
</evidence>
<organism evidence="1 2">
    <name type="scientific">Halomonas salipaludis</name>
    <dbReference type="NCBI Taxonomy" id="2032625"/>
    <lineage>
        <taxon>Bacteria</taxon>
        <taxon>Pseudomonadati</taxon>
        <taxon>Pseudomonadota</taxon>
        <taxon>Gammaproteobacteria</taxon>
        <taxon>Oceanospirillales</taxon>
        <taxon>Halomonadaceae</taxon>
        <taxon>Halomonas</taxon>
    </lineage>
</organism>
<dbReference type="InterPro" id="IPR032710">
    <property type="entry name" value="NTF2-like_dom_sf"/>
</dbReference>
<sequence length="119" mass="13219">MTLTQEPDFQDATGDVFNHHLASFAEGIDSIMDDYADSSVVLTDTERYAGLNQIRAFFEGFLETASPEFWAAFKVVKKEVSGDVAYLVWSAAPFVLKATDTMIVKNGKIAVQTFTILQR</sequence>
<accession>A0A2A2EVN3</accession>
<evidence type="ECO:0000313" key="2">
    <source>
        <dbReference type="Proteomes" id="UP000217771"/>
    </source>
</evidence>
<dbReference type="AlphaFoldDB" id="A0A2A2EVN3"/>
<gene>
    <name evidence="1" type="ORF">CK498_08000</name>
</gene>
<dbReference type="OrthoDB" id="7064268at2"/>
<dbReference type="EMBL" id="NSKB01000003">
    <property type="protein sequence ID" value="PAU77186.1"/>
    <property type="molecule type" value="Genomic_DNA"/>
</dbReference>
<dbReference type="RefSeq" id="WP_095620359.1">
    <property type="nucleotide sequence ID" value="NZ_NSKB01000003.1"/>
</dbReference>
<keyword evidence="2" id="KW-1185">Reference proteome</keyword>
<evidence type="ECO:0008006" key="3">
    <source>
        <dbReference type="Google" id="ProtNLM"/>
    </source>
</evidence>
<name>A0A2A2EVN3_9GAMM</name>
<protein>
    <recommendedName>
        <fullName evidence="3">Nuclear transport factor 2 family protein</fullName>
    </recommendedName>
</protein>
<dbReference type="Proteomes" id="UP000217771">
    <property type="component" value="Unassembled WGS sequence"/>
</dbReference>
<reference evidence="1 2" key="1">
    <citation type="submission" date="2017-08" db="EMBL/GenBank/DDBJ databases">
        <title>Halomonas alkalisoli sp. nov., isolated from saline alkaline soil.</title>
        <authorList>
            <person name="Wang D."/>
            <person name="Zhang G."/>
        </authorList>
    </citation>
    <scope>NUCLEOTIDE SEQUENCE [LARGE SCALE GENOMIC DNA]</scope>
    <source>
        <strain evidence="1 2">WRN001</strain>
    </source>
</reference>
<comment type="caution">
    <text evidence="1">The sequence shown here is derived from an EMBL/GenBank/DDBJ whole genome shotgun (WGS) entry which is preliminary data.</text>
</comment>
<proteinExistence type="predicted"/>